<name>A0A060LTK4_9BACI</name>
<protein>
    <submittedName>
        <fullName evidence="2">Acyl-CoA N-acyltransferase</fullName>
    </submittedName>
</protein>
<dbReference type="AlphaFoldDB" id="A0A060LTK4"/>
<evidence type="ECO:0000313" key="2">
    <source>
        <dbReference type="EMBL" id="AIC93467.1"/>
    </source>
</evidence>
<sequence>MIRQLHMNDQDICLDFVKKKPAENLFIIGDIEAYGMETDFQTVWGEFNRDNQLVAVLLKFHTSYVPFAEGSYDAKGFAEIINKDSSFKGLSGLKDVTEQLEPYLKKSLLKRQMYYAKCARTKSENAPSLEKVQTAQPQDAAELLMMLDQIPEFSQSIPKTAEQKQRELATGFSRACFVRQDDKIVSSASTTAENTHSAMIVGVATLEDYKRNGHASACVHHLCEQLFTEGKEACLFYDNPSAGVIYKHIGFEDIGLWMMYNEKSEA</sequence>
<dbReference type="Pfam" id="PF12746">
    <property type="entry name" value="GNAT_acetyltran"/>
    <property type="match status" value="1"/>
</dbReference>
<dbReference type="GO" id="GO:0016747">
    <property type="term" value="F:acyltransferase activity, transferring groups other than amino-acyl groups"/>
    <property type="evidence" value="ECO:0007669"/>
    <property type="project" value="InterPro"/>
</dbReference>
<dbReference type="SUPFAM" id="SSF55729">
    <property type="entry name" value="Acyl-CoA N-acyltransferases (Nat)"/>
    <property type="match status" value="2"/>
</dbReference>
<reference evidence="2 3" key="1">
    <citation type="journal article" date="2014" name="Gene">
        <title>A comparative genomic analysis of the alkalitolerant soil bacterium Bacillus lehensis G1.</title>
        <authorList>
            <person name="Noor Y.M."/>
            <person name="Samsulrizal N.H."/>
            <person name="Jema'on N.A."/>
            <person name="Low K.O."/>
            <person name="Ramli A.N."/>
            <person name="Alias N.I."/>
            <person name="Damis S.I."/>
            <person name="Fuzi S.F."/>
            <person name="Isa M.N."/>
            <person name="Murad A.M."/>
            <person name="Raih M.F."/>
            <person name="Bakar F.D."/>
            <person name="Najimudin N."/>
            <person name="Mahadi N.M."/>
            <person name="Illias R.M."/>
        </authorList>
    </citation>
    <scope>NUCLEOTIDE SEQUENCE [LARGE SCALE GENOMIC DNA]</scope>
    <source>
        <strain evidence="2 3">G1</strain>
    </source>
</reference>
<evidence type="ECO:0000313" key="3">
    <source>
        <dbReference type="Proteomes" id="UP000027142"/>
    </source>
</evidence>
<keyword evidence="3" id="KW-1185">Reference proteome</keyword>
<dbReference type="KEGG" id="ble:BleG1_0859"/>
<proteinExistence type="predicted"/>
<accession>A0A060LTK4</accession>
<dbReference type="InterPro" id="IPR016181">
    <property type="entry name" value="Acyl_CoA_acyltransferase"/>
</dbReference>
<organism evidence="2 3">
    <name type="scientific">Shouchella lehensis G1</name>
    <dbReference type="NCBI Taxonomy" id="1246626"/>
    <lineage>
        <taxon>Bacteria</taxon>
        <taxon>Bacillati</taxon>
        <taxon>Bacillota</taxon>
        <taxon>Bacilli</taxon>
        <taxon>Bacillales</taxon>
        <taxon>Bacillaceae</taxon>
        <taxon>Shouchella</taxon>
    </lineage>
</organism>
<dbReference type="Proteomes" id="UP000027142">
    <property type="component" value="Chromosome"/>
</dbReference>
<dbReference type="eggNOG" id="COG3393">
    <property type="taxonomic scope" value="Bacteria"/>
</dbReference>
<dbReference type="HOGENOM" id="CLU_087533_0_0_9"/>
<dbReference type="InterPro" id="IPR027365">
    <property type="entry name" value="GNAT_acetyltra_YdfB-like"/>
</dbReference>
<dbReference type="InterPro" id="IPR000182">
    <property type="entry name" value="GNAT_dom"/>
</dbReference>
<feature type="domain" description="N-acetyltransferase" evidence="1">
    <location>
        <begin position="130"/>
        <end position="266"/>
    </location>
</feature>
<keyword evidence="2" id="KW-0012">Acyltransferase</keyword>
<dbReference type="EMBL" id="CP003923">
    <property type="protein sequence ID" value="AIC93467.1"/>
    <property type="molecule type" value="Genomic_DNA"/>
</dbReference>
<dbReference type="Gene3D" id="3.40.630.30">
    <property type="match status" value="1"/>
</dbReference>
<dbReference type="PATRIC" id="fig|1246626.3.peg.864"/>
<dbReference type="PROSITE" id="PS51186">
    <property type="entry name" value="GNAT"/>
    <property type="match status" value="1"/>
</dbReference>
<dbReference type="RefSeq" id="WP_038477579.1">
    <property type="nucleotide sequence ID" value="NZ_CP003923.1"/>
</dbReference>
<keyword evidence="2" id="KW-0808">Transferase</keyword>
<dbReference type="OrthoDB" id="248489at2"/>
<dbReference type="STRING" id="1246626.BleG1_0859"/>
<gene>
    <name evidence="2" type="ORF">BleG1_0859</name>
</gene>
<evidence type="ECO:0000259" key="1">
    <source>
        <dbReference type="PROSITE" id="PS51186"/>
    </source>
</evidence>